<dbReference type="SUPFAM" id="SSF53822">
    <property type="entry name" value="Periplasmic binding protein-like I"/>
    <property type="match status" value="1"/>
</dbReference>
<dbReference type="GO" id="GO:0003700">
    <property type="term" value="F:DNA-binding transcription factor activity"/>
    <property type="evidence" value="ECO:0007669"/>
    <property type="project" value="TreeGrafter"/>
</dbReference>
<reference evidence="5" key="1">
    <citation type="journal article" date="2014" name="Int. J. Syst. Evol. Microbiol.">
        <title>Complete genome sequence of Corynebacterium casei LMG S-19264T (=DSM 44701T), isolated from a smear-ripened cheese.</title>
        <authorList>
            <consortium name="US DOE Joint Genome Institute (JGI-PGF)"/>
            <person name="Walter F."/>
            <person name="Albersmeier A."/>
            <person name="Kalinowski J."/>
            <person name="Ruckert C."/>
        </authorList>
    </citation>
    <scope>NUCLEOTIDE SEQUENCE</scope>
    <source>
        <strain evidence="5">JCM 17251</strain>
    </source>
</reference>
<accession>A0A918D2N8</accession>
<dbReference type="Pfam" id="PF00532">
    <property type="entry name" value="Peripla_BP_1"/>
    <property type="match status" value="1"/>
</dbReference>
<evidence type="ECO:0000256" key="1">
    <source>
        <dbReference type="ARBA" id="ARBA00023015"/>
    </source>
</evidence>
<dbReference type="PROSITE" id="PS50932">
    <property type="entry name" value="HTH_LACI_2"/>
    <property type="match status" value="1"/>
</dbReference>
<dbReference type="GO" id="GO:0000976">
    <property type="term" value="F:transcription cis-regulatory region binding"/>
    <property type="evidence" value="ECO:0007669"/>
    <property type="project" value="TreeGrafter"/>
</dbReference>
<dbReference type="CDD" id="cd01392">
    <property type="entry name" value="HTH_LacI"/>
    <property type="match status" value="1"/>
</dbReference>
<protein>
    <submittedName>
        <fullName evidence="5">LacI family transcriptional regulator</fullName>
    </submittedName>
</protein>
<gene>
    <name evidence="5" type="ORF">GCM10007971_23310</name>
</gene>
<dbReference type="SUPFAM" id="SSF47413">
    <property type="entry name" value="lambda repressor-like DNA-binding domains"/>
    <property type="match status" value="1"/>
</dbReference>
<dbReference type="InterPro" id="IPR001761">
    <property type="entry name" value="Peripla_BP/Lac1_sug-bd_dom"/>
</dbReference>
<keyword evidence="3" id="KW-0804">Transcription</keyword>
<keyword evidence="2" id="KW-0238">DNA-binding</keyword>
<dbReference type="Gene3D" id="3.40.50.2300">
    <property type="match status" value="2"/>
</dbReference>
<evidence type="ECO:0000313" key="5">
    <source>
        <dbReference type="EMBL" id="GGN59816.1"/>
    </source>
</evidence>
<dbReference type="InterPro" id="IPR010982">
    <property type="entry name" value="Lambda_DNA-bd_dom_sf"/>
</dbReference>
<dbReference type="Pfam" id="PF00356">
    <property type="entry name" value="LacI"/>
    <property type="match status" value="1"/>
</dbReference>
<dbReference type="EMBL" id="BMOS01000015">
    <property type="protein sequence ID" value="GGN59816.1"/>
    <property type="molecule type" value="Genomic_DNA"/>
</dbReference>
<sequence length="332" mass="37270">MLTITTIKDLAKYLNISVSTVSRALNNHHDVNQTTRENVLQAVEKLNYRPNSVARSLIHKKTYTIGLMVPDIADPFFSSIAVGVEQTLSNNGYQVIYGNTSRDSLKEKQFLESILDRKVDGVILTPNILDQESISTLEKLEIPRVLLRRRTPALLDIPFIDVDHYGGACKAINHLISKGHTNIGFLGMASDSFTSNERLRGYLDTMKKHQLKVSARNQKTAGRTIESGSFAMEALYRESPDITAVFASNDLIGIGALEWLKMEQINVPEQMAVIGFDNLEMSELYSFQLTTIAQPRKQMGQLAAELLLRIINEEENKDSIILETNLIERKTC</sequence>
<name>A0A918D2N8_9BACI</name>
<reference evidence="5" key="2">
    <citation type="submission" date="2020-09" db="EMBL/GenBank/DDBJ databases">
        <authorList>
            <person name="Sun Q."/>
            <person name="Ohkuma M."/>
        </authorList>
    </citation>
    <scope>NUCLEOTIDE SEQUENCE</scope>
    <source>
        <strain evidence="5">JCM 17251</strain>
    </source>
</reference>
<dbReference type="SMART" id="SM00354">
    <property type="entry name" value="HTH_LACI"/>
    <property type="match status" value="1"/>
</dbReference>
<evidence type="ECO:0000313" key="6">
    <source>
        <dbReference type="Proteomes" id="UP000624041"/>
    </source>
</evidence>
<comment type="caution">
    <text evidence="5">The sequence shown here is derived from an EMBL/GenBank/DDBJ whole genome shotgun (WGS) entry which is preliminary data.</text>
</comment>
<evidence type="ECO:0000259" key="4">
    <source>
        <dbReference type="PROSITE" id="PS50932"/>
    </source>
</evidence>
<evidence type="ECO:0000256" key="3">
    <source>
        <dbReference type="ARBA" id="ARBA00023163"/>
    </source>
</evidence>
<dbReference type="InterPro" id="IPR000843">
    <property type="entry name" value="HTH_LacI"/>
</dbReference>
<evidence type="ECO:0000256" key="2">
    <source>
        <dbReference type="ARBA" id="ARBA00023125"/>
    </source>
</evidence>
<organism evidence="5 6">
    <name type="scientific">Oceanobacillus indicireducens</name>
    <dbReference type="NCBI Taxonomy" id="1004261"/>
    <lineage>
        <taxon>Bacteria</taxon>
        <taxon>Bacillati</taxon>
        <taxon>Bacillota</taxon>
        <taxon>Bacilli</taxon>
        <taxon>Bacillales</taxon>
        <taxon>Bacillaceae</taxon>
        <taxon>Oceanobacillus</taxon>
    </lineage>
</organism>
<dbReference type="Gene3D" id="1.10.260.40">
    <property type="entry name" value="lambda repressor-like DNA-binding domains"/>
    <property type="match status" value="1"/>
</dbReference>
<dbReference type="CDD" id="cd06267">
    <property type="entry name" value="PBP1_LacI_sugar_binding-like"/>
    <property type="match status" value="1"/>
</dbReference>
<dbReference type="PANTHER" id="PTHR30146:SF109">
    <property type="entry name" value="HTH-TYPE TRANSCRIPTIONAL REGULATOR GALS"/>
    <property type="match status" value="1"/>
</dbReference>
<dbReference type="AlphaFoldDB" id="A0A918D2N8"/>
<proteinExistence type="predicted"/>
<keyword evidence="1" id="KW-0805">Transcription regulation</keyword>
<dbReference type="InterPro" id="IPR028082">
    <property type="entry name" value="Peripla_BP_I"/>
</dbReference>
<dbReference type="PANTHER" id="PTHR30146">
    <property type="entry name" value="LACI-RELATED TRANSCRIPTIONAL REPRESSOR"/>
    <property type="match status" value="1"/>
</dbReference>
<dbReference type="Proteomes" id="UP000624041">
    <property type="component" value="Unassembled WGS sequence"/>
</dbReference>
<keyword evidence="6" id="KW-1185">Reference proteome</keyword>
<feature type="domain" description="HTH lacI-type" evidence="4">
    <location>
        <begin position="5"/>
        <end position="59"/>
    </location>
</feature>